<dbReference type="AlphaFoldDB" id="A0A8F5VLZ4"/>
<evidence type="ECO:0000313" key="1">
    <source>
        <dbReference type="EMBL" id="QXO95522.1"/>
    </source>
</evidence>
<accession>A0A8F5VLZ4</accession>
<proteinExistence type="predicted"/>
<protein>
    <submittedName>
        <fullName evidence="1">Uncharacterized protein</fullName>
    </submittedName>
</protein>
<reference evidence="1 2" key="1">
    <citation type="submission" date="2021-06" db="EMBL/GenBank/DDBJ databases">
        <title>Complete genome sequence of the secondary alcohol utilizing methanogen Methanospirillum hungatei strain GP1.</title>
        <authorList>
            <person name="Day L.A."/>
            <person name="Costa K.C."/>
        </authorList>
    </citation>
    <scope>NUCLEOTIDE SEQUENCE [LARGE SCALE GENOMIC DNA]</scope>
    <source>
        <strain evidence="1 2">GP1</strain>
    </source>
</reference>
<dbReference type="OrthoDB" id="381571at2157"/>
<gene>
    <name evidence="1" type="ORF">KSK55_03735</name>
</gene>
<dbReference type="Proteomes" id="UP000694228">
    <property type="component" value="Chromosome"/>
</dbReference>
<evidence type="ECO:0000313" key="2">
    <source>
        <dbReference type="Proteomes" id="UP000694228"/>
    </source>
</evidence>
<dbReference type="EMBL" id="CP077107">
    <property type="protein sequence ID" value="QXO95522.1"/>
    <property type="molecule type" value="Genomic_DNA"/>
</dbReference>
<name>A0A8F5VLZ4_METHU</name>
<sequence length="236" mass="27047">MDSSFSDILENIFEKQKKDYLTFTSLKSRLPASIKSVVSIDVKKTSNKDLEEIIKPYLPAGYIIYVKGNTRYLFRKSLQEVIISYLKANPNLSLNQVKANLPFKREELAEIINNLVDTGNAKTFIIAKKDGFGTRISIIDKNPDIKKNENIAYTPEAFKEGFNAINKGKPYIKIFELRRFLAWPSSSFDTCMQVLWDAGVIELQASDPSLLTADQQRDSYRDKSNTLRILLFWRGE</sequence>
<organism evidence="1 2">
    <name type="scientific">Methanospirillum hungatei</name>
    <dbReference type="NCBI Taxonomy" id="2203"/>
    <lineage>
        <taxon>Archaea</taxon>
        <taxon>Methanobacteriati</taxon>
        <taxon>Methanobacteriota</taxon>
        <taxon>Stenosarchaea group</taxon>
        <taxon>Methanomicrobia</taxon>
        <taxon>Methanomicrobiales</taxon>
        <taxon>Methanospirillaceae</taxon>
        <taxon>Methanospirillum</taxon>
    </lineage>
</organism>